<sequence>MRTSKLISAITLISSFLMFLSFDAQLQVASAQTETDPENEVDDEEPTCSLDNSTEGDCSTAAAAEDMPSDYQSHDTIAIHRPDLTGRVISLSDETFDDLTLTSLPSTWLIMFKTNSCGICKKAMPAFEALSVDADIVGHNDRELATYTGRADEQQRGTMRKEEAEPADGGGIPAGPIYIATVDAGWSGRDTTKRFDVDATPTIIVLRSEGYADKSKIDSRSYYTFRGQRAIYPLRTFVLGGYASRKRINMPPPLSDAERKPRSYAGRLYDYYLSPGVKWAGGIIGRIVLAWFGFMGILGVFMRVHNYAWGSDDSDDADHQEKREREIESEKAQGRREYQPSTDEKTAKRQQIMWEKKEANRAKFATKLEATKATSDVCDEGDDDEMKGVGISVKKSDAKKVSDAEKKKS</sequence>
<evidence type="ECO:0000313" key="7">
    <source>
        <dbReference type="Proteomes" id="UP001530315"/>
    </source>
</evidence>
<feature type="chain" id="PRO_5044743137" description="Thioredoxin domain-containing protein" evidence="5">
    <location>
        <begin position="32"/>
        <end position="409"/>
    </location>
</feature>
<dbReference type="PANTHER" id="PTHR45672">
    <property type="entry name" value="PROTEIN DISULFIDE-ISOMERASE C17H9.14C-RELATED"/>
    <property type="match status" value="1"/>
</dbReference>
<name>A0ABD3R0M6_9STRA</name>
<evidence type="ECO:0000256" key="2">
    <source>
        <dbReference type="ARBA" id="ARBA00022729"/>
    </source>
</evidence>
<evidence type="ECO:0000256" key="3">
    <source>
        <dbReference type="SAM" id="MobiDB-lite"/>
    </source>
</evidence>
<accession>A0ABD3R0M6</accession>
<protein>
    <recommendedName>
        <fullName evidence="8">Thioredoxin domain-containing protein</fullName>
    </recommendedName>
</protein>
<dbReference type="PANTHER" id="PTHR45672:SF3">
    <property type="entry name" value="THIOREDOXIN DOMAIN-CONTAINING PROTEIN 5"/>
    <property type="match status" value="1"/>
</dbReference>
<feature type="region of interest" description="Disordered" evidence="3">
    <location>
        <begin position="31"/>
        <end position="54"/>
    </location>
</feature>
<keyword evidence="2 5" id="KW-0732">Signal</keyword>
<gene>
    <name evidence="6" type="ORF">ACHAW5_002355</name>
</gene>
<dbReference type="SUPFAM" id="SSF52833">
    <property type="entry name" value="Thioredoxin-like"/>
    <property type="match status" value="1"/>
</dbReference>
<comment type="similarity">
    <text evidence="1">Belongs to the protein disulfide isomerase family.</text>
</comment>
<feature type="compositionally biased region" description="Basic and acidic residues" evidence="3">
    <location>
        <begin position="394"/>
        <end position="409"/>
    </location>
</feature>
<proteinExistence type="inferred from homology"/>
<evidence type="ECO:0000256" key="4">
    <source>
        <dbReference type="SAM" id="Phobius"/>
    </source>
</evidence>
<dbReference type="InterPro" id="IPR051063">
    <property type="entry name" value="PDI"/>
</dbReference>
<feature type="region of interest" description="Disordered" evidence="3">
    <location>
        <begin position="372"/>
        <end position="409"/>
    </location>
</feature>
<keyword evidence="4" id="KW-0812">Transmembrane</keyword>
<dbReference type="InterPro" id="IPR036249">
    <property type="entry name" value="Thioredoxin-like_sf"/>
</dbReference>
<feature type="compositionally biased region" description="Acidic residues" evidence="3">
    <location>
        <begin position="35"/>
        <end position="46"/>
    </location>
</feature>
<organism evidence="6 7">
    <name type="scientific">Stephanodiscus triporus</name>
    <dbReference type="NCBI Taxonomy" id="2934178"/>
    <lineage>
        <taxon>Eukaryota</taxon>
        <taxon>Sar</taxon>
        <taxon>Stramenopiles</taxon>
        <taxon>Ochrophyta</taxon>
        <taxon>Bacillariophyta</taxon>
        <taxon>Coscinodiscophyceae</taxon>
        <taxon>Thalassiosirophycidae</taxon>
        <taxon>Stephanodiscales</taxon>
        <taxon>Stephanodiscaceae</taxon>
        <taxon>Stephanodiscus</taxon>
    </lineage>
</organism>
<feature type="signal peptide" evidence="5">
    <location>
        <begin position="1"/>
        <end position="31"/>
    </location>
</feature>
<evidence type="ECO:0008006" key="8">
    <source>
        <dbReference type="Google" id="ProtNLM"/>
    </source>
</evidence>
<feature type="compositionally biased region" description="Basic and acidic residues" evidence="3">
    <location>
        <begin position="150"/>
        <end position="164"/>
    </location>
</feature>
<dbReference type="EMBL" id="JALLAZ020000002">
    <property type="protein sequence ID" value="KAL3805998.1"/>
    <property type="molecule type" value="Genomic_DNA"/>
</dbReference>
<reference evidence="6 7" key="1">
    <citation type="submission" date="2024-10" db="EMBL/GenBank/DDBJ databases">
        <title>Updated reference genomes for cyclostephanoid diatoms.</title>
        <authorList>
            <person name="Roberts W.R."/>
            <person name="Alverson A.J."/>
        </authorList>
    </citation>
    <scope>NUCLEOTIDE SEQUENCE [LARGE SCALE GENOMIC DNA]</scope>
    <source>
        <strain evidence="6 7">AJA276-08</strain>
    </source>
</reference>
<feature type="region of interest" description="Disordered" evidence="3">
    <location>
        <begin position="312"/>
        <end position="351"/>
    </location>
</feature>
<dbReference type="Gene3D" id="3.40.30.10">
    <property type="entry name" value="Glutaredoxin"/>
    <property type="match status" value="1"/>
</dbReference>
<keyword evidence="4" id="KW-0472">Membrane</keyword>
<feature type="region of interest" description="Disordered" evidence="3">
    <location>
        <begin position="150"/>
        <end position="170"/>
    </location>
</feature>
<evidence type="ECO:0000256" key="1">
    <source>
        <dbReference type="ARBA" id="ARBA00006347"/>
    </source>
</evidence>
<dbReference type="Proteomes" id="UP001530315">
    <property type="component" value="Unassembled WGS sequence"/>
</dbReference>
<dbReference type="CDD" id="cd02961">
    <property type="entry name" value="PDI_a_family"/>
    <property type="match status" value="1"/>
</dbReference>
<dbReference type="AlphaFoldDB" id="A0ABD3R0M6"/>
<feature type="compositionally biased region" description="Basic and acidic residues" evidence="3">
    <location>
        <begin position="317"/>
        <end position="347"/>
    </location>
</feature>
<keyword evidence="4" id="KW-1133">Transmembrane helix</keyword>
<feature type="transmembrane region" description="Helical" evidence="4">
    <location>
        <begin position="279"/>
        <end position="301"/>
    </location>
</feature>
<keyword evidence="7" id="KW-1185">Reference proteome</keyword>
<comment type="caution">
    <text evidence="6">The sequence shown here is derived from an EMBL/GenBank/DDBJ whole genome shotgun (WGS) entry which is preliminary data.</text>
</comment>
<evidence type="ECO:0000313" key="6">
    <source>
        <dbReference type="EMBL" id="KAL3805998.1"/>
    </source>
</evidence>
<evidence type="ECO:0000256" key="5">
    <source>
        <dbReference type="SAM" id="SignalP"/>
    </source>
</evidence>